<evidence type="ECO:0000256" key="9">
    <source>
        <dbReference type="SAM" id="MobiDB-lite"/>
    </source>
</evidence>
<dbReference type="GO" id="GO:0003779">
    <property type="term" value="F:actin binding"/>
    <property type="evidence" value="ECO:0007669"/>
    <property type="project" value="UniProtKB-KW"/>
</dbReference>
<keyword evidence="4" id="KW-0963">Cytoplasm</keyword>
<dbReference type="InterPro" id="IPR002017">
    <property type="entry name" value="Spectrin_repeat"/>
</dbReference>
<feature type="compositionally biased region" description="Basic and acidic residues" evidence="9">
    <location>
        <begin position="3632"/>
        <end position="3641"/>
    </location>
</feature>
<dbReference type="Pfam" id="PF00307">
    <property type="entry name" value="CH"/>
    <property type="match status" value="2"/>
</dbReference>
<evidence type="ECO:0000259" key="10">
    <source>
        <dbReference type="PROSITE" id="PS50003"/>
    </source>
</evidence>
<dbReference type="FunFam" id="1.20.58.60:FF:000017">
    <property type="entry name" value="Spectrin alpha chain, non-erythrocytic 1"/>
    <property type="match status" value="1"/>
</dbReference>
<dbReference type="InterPro" id="IPR001589">
    <property type="entry name" value="Actinin_actin-bd_CS"/>
</dbReference>
<dbReference type="InterPro" id="IPR018159">
    <property type="entry name" value="Spectrin/alpha-actinin"/>
</dbReference>
<evidence type="ECO:0000313" key="13">
    <source>
        <dbReference type="RefSeq" id="XP_008275361.1"/>
    </source>
</evidence>
<feature type="compositionally biased region" description="Polar residues" evidence="9">
    <location>
        <begin position="788"/>
        <end position="805"/>
    </location>
</feature>
<name>A0A9Y4JQZ8_9TELE</name>
<keyword evidence="6" id="KW-0009">Actin-binding</keyword>
<dbReference type="GO" id="GO:0005737">
    <property type="term" value="C:cytoplasm"/>
    <property type="evidence" value="ECO:0007669"/>
    <property type="project" value="UniProtKB-ARBA"/>
</dbReference>
<feature type="coiled-coil region" evidence="8">
    <location>
        <begin position="1292"/>
        <end position="1394"/>
    </location>
</feature>
<dbReference type="SMART" id="SM00233">
    <property type="entry name" value="PH"/>
    <property type="match status" value="1"/>
</dbReference>
<evidence type="ECO:0000256" key="3">
    <source>
        <dbReference type="ARBA" id="ARBA00022467"/>
    </source>
</evidence>
<dbReference type="InterPro" id="IPR011993">
    <property type="entry name" value="PH-like_dom_sf"/>
</dbReference>
<dbReference type="PANTHER" id="PTHR11915">
    <property type="entry name" value="SPECTRIN/FILAMIN RELATED CYTOSKELETAL PROTEIN"/>
    <property type="match status" value="1"/>
</dbReference>
<evidence type="ECO:0000256" key="5">
    <source>
        <dbReference type="ARBA" id="ARBA00022737"/>
    </source>
</evidence>
<organism evidence="12 13">
    <name type="scientific">Stegastes partitus</name>
    <name type="common">bicolor damselfish</name>
    <dbReference type="NCBI Taxonomy" id="144197"/>
    <lineage>
        <taxon>Eukaryota</taxon>
        <taxon>Metazoa</taxon>
        <taxon>Chordata</taxon>
        <taxon>Craniata</taxon>
        <taxon>Vertebrata</taxon>
        <taxon>Euteleostomi</taxon>
        <taxon>Actinopterygii</taxon>
        <taxon>Neopterygii</taxon>
        <taxon>Teleostei</taxon>
        <taxon>Neoteleostei</taxon>
        <taxon>Acanthomorphata</taxon>
        <taxon>Ovalentaria</taxon>
        <taxon>Pomacentridae</taxon>
        <taxon>Stegastes</taxon>
    </lineage>
</organism>
<feature type="coiled-coil region" evidence="8">
    <location>
        <begin position="1085"/>
        <end position="1187"/>
    </location>
</feature>
<feature type="domain" description="PH" evidence="10">
    <location>
        <begin position="3993"/>
        <end position="4098"/>
    </location>
</feature>
<dbReference type="Gene3D" id="1.10.418.10">
    <property type="entry name" value="Calponin-like domain"/>
    <property type="match status" value="2"/>
</dbReference>
<evidence type="ECO:0000256" key="2">
    <source>
        <dbReference type="ARBA" id="ARBA00006826"/>
    </source>
</evidence>
<feature type="compositionally biased region" description="Pro residues" evidence="9">
    <location>
        <begin position="3811"/>
        <end position="3823"/>
    </location>
</feature>
<feature type="coiled-coil region" evidence="8">
    <location>
        <begin position="1220"/>
        <end position="1247"/>
    </location>
</feature>
<dbReference type="InterPro" id="IPR001715">
    <property type="entry name" value="CH_dom"/>
</dbReference>
<keyword evidence="12" id="KW-1185">Reference proteome</keyword>
<dbReference type="CDD" id="cd00176">
    <property type="entry name" value="SPEC"/>
    <property type="match status" value="16"/>
</dbReference>
<feature type="region of interest" description="Disordered" evidence="9">
    <location>
        <begin position="788"/>
        <end position="841"/>
    </location>
</feature>
<dbReference type="PROSITE" id="PS50021">
    <property type="entry name" value="CH"/>
    <property type="match status" value="2"/>
</dbReference>
<feature type="compositionally biased region" description="Basic and acidic residues" evidence="9">
    <location>
        <begin position="4132"/>
        <end position="4141"/>
    </location>
</feature>
<dbReference type="Pfam" id="PF00169">
    <property type="entry name" value="PH"/>
    <property type="match status" value="1"/>
</dbReference>
<feature type="compositionally biased region" description="Low complexity" evidence="9">
    <location>
        <begin position="3739"/>
        <end position="3754"/>
    </location>
</feature>
<dbReference type="InterPro" id="IPR001849">
    <property type="entry name" value="PH_domain"/>
</dbReference>
<proteinExistence type="inferred from homology"/>
<dbReference type="PROSITE" id="PS00020">
    <property type="entry name" value="ACTININ_2"/>
    <property type="match status" value="1"/>
</dbReference>
<evidence type="ECO:0000256" key="8">
    <source>
        <dbReference type="SAM" id="Coils"/>
    </source>
</evidence>
<accession>A0A9Y4JQZ8</accession>
<feature type="compositionally biased region" description="Pro residues" evidence="9">
    <location>
        <begin position="4183"/>
        <end position="4199"/>
    </location>
</feature>
<dbReference type="Proteomes" id="UP000694891">
    <property type="component" value="Unplaced"/>
</dbReference>
<dbReference type="GO" id="GO:0051693">
    <property type="term" value="P:actin filament capping"/>
    <property type="evidence" value="ECO:0007669"/>
    <property type="project" value="UniProtKB-KW"/>
</dbReference>
<evidence type="ECO:0000256" key="1">
    <source>
        <dbReference type="ARBA" id="ARBA00004245"/>
    </source>
</evidence>
<feature type="compositionally biased region" description="Low complexity" evidence="9">
    <location>
        <begin position="3688"/>
        <end position="3698"/>
    </location>
</feature>
<dbReference type="PROSITE" id="PS00019">
    <property type="entry name" value="ACTININ_1"/>
    <property type="match status" value="1"/>
</dbReference>
<dbReference type="FunFam" id="1.20.58.60:FF:000011">
    <property type="entry name" value="Spectrin beta chain"/>
    <property type="match status" value="1"/>
</dbReference>
<feature type="coiled-coil region" evidence="8">
    <location>
        <begin position="2077"/>
        <end position="2122"/>
    </location>
</feature>
<feature type="compositionally biased region" description="Pro residues" evidence="9">
    <location>
        <begin position="3706"/>
        <end position="3720"/>
    </location>
</feature>
<feature type="compositionally biased region" description="Basic residues" evidence="9">
    <location>
        <begin position="914"/>
        <end position="925"/>
    </location>
</feature>
<comment type="subcellular location">
    <subcellularLocation>
        <location evidence="1">Cytoplasm</location>
        <location evidence="1">Cytoskeleton</location>
    </subcellularLocation>
</comment>
<dbReference type="Pfam" id="PF00435">
    <property type="entry name" value="Spectrin"/>
    <property type="match status" value="29"/>
</dbReference>
<comment type="similarity">
    <text evidence="2">Belongs to the spectrin family.</text>
</comment>
<feature type="compositionally biased region" description="Pro residues" evidence="9">
    <location>
        <begin position="3897"/>
        <end position="3908"/>
    </location>
</feature>
<dbReference type="GO" id="GO:0016020">
    <property type="term" value="C:membrane"/>
    <property type="evidence" value="ECO:0007669"/>
    <property type="project" value="UniProtKB-ARBA"/>
</dbReference>
<dbReference type="Gene3D" id="2.30.29.30">
    <property type="entry name" value="Pleckstrin-homology domain (PH domain)/Phosphotyrosine-binding domain (PTB)"/>
    <property type="match status" value="1"/>
</dbReference>
<dbReference type="SUPFAM" id="SSF47576">
    <property type="entry name" value="Calponin-homology domain, CH-domain"/>
    <property type="match status" value="1"/>
</dbReference>
<dbReference type="SMART" id="SM00150">
    <property type="entry name" value="SPEC"/>
    <property type="match status" value="30"/>
</dbReference>
<feature type="compositionally biased region" description="Basic and acidic residues" evidence="9">
    <location>
        <begin position="3610"/>
        <end position="3625"/>
    </location>
</feature>
<feature type="compositionally biased region" description="Basic and acidic residues" evidence="9">
    <location>
        <begin position="3883"/>
        <end position="3892"/>
    </location>
</feature>
<gene>
    <name evidence="13" type="primary">sptbn5</name>
</gene>
<evidence type="ECO:0000259" key="11">
    <source>
        <dbReference type="PROSITE" id="PS50021"/>
    </source>
</evidence>
<feature type="compositionally biased region" description="Low complexity" evidence="9">
    <location>
        <begin position="3721"/>
        <end position="3730"/>
    </location>
</feature>
<dbReference type="FunFam" id="1.20.58.60:FF:000172">
    <property type="entry name" value="Spectrin beta chain"/>
    <property type="match status" value="1"/>
</dbReference>
<evidence type="ECO:0000256" key="7">
    <source>
        <dbReference type="ARBA" id="ARBA00023212"/>
    </source>
</evidence>
<feature type="compositionally biased region" description="Low complexity" evidence="9">
    <location>
        <begin position="3643"/>
        <end position="3671"/>
    </location>
</feature>
<dbReference type="SUPFAM" id="SSF50729">
    <property type="entry name" value="PH domain-like"/>
    <property type="match status" value="1"/>
</dbReference>
<feature type="coiled-coil region" evidence="8">
    <location>
        <begin position="1641"/>
        <end position="1700"/>
    </location>
</feature>
<protein>
    <submittedName>
        <fullName evidence="13">Spectrin beta chain, non-erythrocytic 5</fullName>
    </submittedName>
</protein>
<keyword evidence="3" id="KW-0117">Actin capping</keyword>
<feature type="compositionally biased region" description="Low complexity" evidence="9">
    <location>
        <begin position="3793"/>
        <end position="3803"/>
    </location>
</feature>
<feature type="compositionally biased region" description="Pro residues" evidence="9">
    <location>
        <begin position="3839"/>
        <end position="3857"/>
    </location>
</feature>
<dbReference type="CDD" id="cd21247">
    <property type="entry name" value="CH_SPTBN5_rpt1"/>
    <property type="match status" value="1"/>
</dbReference>
<evidence type="ECO:0000256" key="6">
    <source>
        <dbReference type="ARBA" id="ARBA00023203"/>
    </source>
</evidence>
<dbReference type="FunFam" id="1.20.58.60:FF:000007">
    <property type="entry name" value="Spectrin alpha chain non-erythrocytic 1"/>
    <property type="match status" value="2"/>
</dbReference>
<keyword evidence="5" id="KW-0677">Repeat</keyword>
<feature type="coiled-coil region" evidence="8">
    <location>
        <begin position="1960"/>
        <end position="1987"/>
    </location>
</feature>
<feature type="region of interest" description="Disordered" evidence="9">
    <location>
        <begin position="4116"/>
        <end position="4223"/>
    </location>
</feature>
<feature type="coiled-coil region" evidence="8">
    <location>
        <begin position="1536"/>
        <end position="1563"/>
    </location>
</feature>
<feature type="region of interest" description="Disordered" evidence="9">
    <location>
        <begin position="3582"/>
        <end position="3997"/>
    </location>
</feature>
<feature type="region of interest" description="Disordered" evidence="9">
    <location>
        <begin position="891"/>
        <end position="929"/>
    </location>
</feature>
<dbReference type="GO" id="GO:0005856">
    <property type="term" value="C:cytoskeleton"/>
    <property type="evidence" value="ECO:0007669"/>
    <property type="project" value="UniProtKB-SubCell"/>
</dbReference>
<feature type="coiled-coil region" evidence="8">
    <location>
        <begin position="1754"/>
        <end position="1781"/>
    </location>
</feature>
<feature type="domain" description="Calponin-homology (CH)" evidence="11">
    <location>
        <begin position="143"/>
        <end position="248"/>
    </location>
</feature>
<evidence type="ECO:0000256" key="4">
    <source>
        <dbReference type="ARBA" id="ARBA00022490"/>
    </source>
</evidence>
<evidence type="ECO:0000313" key="12">
    <source>
        <dbReference type="Proteomes" id="UP000694891"/>
    </source>
</evidence>
<dbReference type="SMART" id="SM00033">
    <property type="entry name" value="CH"/>
    <property type="match status" value="2"/>
</dbReference>
<dbReference type="RefSeq" id="XP_008275361.1">
    <property type="nucleotide sequence ID" value="XM_008277139.1"/>
</dbReference>
<dbReference type="CTD" id="51332"/>
<dbReference type="InterPro" id="IPR036872">
    <property type="entry name" value="CH_dom_sf"/>
</dbReference>
<dbReference type="PROSITE" id="PS50003">
    <property type="entry name" value="PH_DOMAIN"/>
    <property type="match status" value="1"/>
</dbReference>
<feature type="domain" description="Calponin-homology (CH)" evidence="11">
    <location>
        <begin position="20"/>
        <end position="125"/>
    </location>
</feature>
<reference evidence="13" key="1">
    <citation type="submission" date="2025-08" db="UniProtKB">
        <authorList>
            <consortium name="RefSeq"/>
        </authorList>
    </citation>
    <scope>IDENTIFICATION</scope>
</reference>
<dbReference type="Gene3D" id="1.20.58.60">
    <property type="match status" value="22"/>
</dbReference>
<feature type="compositionally biased region" description="Basic and acidic residues" evidence="9">
    <location>
        <begin position="3582"/>
        <end position="3597"/>
    </location>
</feature>
<dbReference type="FunFam" id="1.10.418.10:FF:000001">
    <property type="entry name" value="Actinin alpha 1"/>
    <property type="match status" value="1"/>
</dbReference>
<sequence length="4223" mass="482571">MEGEEDGAWRVRELQEQRMAVQKKTFTKWMNSVFYKNGEKVTLTDVYTELKTGVVLIRLLELISRETLPPPSRRKLRVHCLENNSIAISFLKTKIRVDLIGPENVVDGDRTLILGLLWIIILRFQIGPINLDEAGGGGSVAHRSAKEALLIWCQRKTAGYRGVDVQDFSSSWRDGLAFNALIHAHRPDLFDYRRLHGDDPRRNLGHAFTLAEREFGIMQLLDVDDMVVAHPDEKSVMTYVSLYYHYFSKMKQGQTIQKRLAKIVGLLMELDGMKVQYEKMVSDLLHWIKTKVVQLNDRRFPNSLREMQTLVTAFKTYRTVEKPPKYQERGAIEAHLFSLKTQLAANNQRAYNPPEGQALSDIEKSWVLLERAEHERERALQEALLRLESLEQLAQKFNRKAALREGYLEDTLRLIRRQDIRGLSTLEEAQAAGRRLEALSTDALAREPRFTALREMAKSIERGNYHSKEQVIRREENISHRWKDLLQQLQEQRVLLGNVVETLSILRDIELVSQELKELQSQASSSDLGRQLAEVESLLQKQDLLEAQIFTQGDAITAISSTALKGKVRDGQQIQSRVRALDAQYKSLVSLSSSRRRQLEAQLRLFEFFYDCEELEAWLYERWLRLQTAGLGRDLNHIQLAQHKHKVLEAELQAQESLYQGILGRGQELLSKQSQENQRAVQKWTRTLKKQWSHLTEEATSRRNRLQAAATIKQYFADVAEASSWLGDRKPLLTSEDYGKDDSSTGLLLQRHLRLEKELLAYASEIKRLSEHAKSAAQMTALTVNVSTPVQAEPQQTKMIQYSDSSSDEGEGPAATTSSPRGRGGRGFVSSAPQSEPSRAKVRFRYSRGQFLWDRNEIVTIVGTGPDEDKVLAKDSRGNQQVVPKTYLTLLPSAAPPPTPPASTNGVPASPTRKLSRPRRSRSMRRGTAEIQTTWLPDAQYQRDTVESTQASLDQDYNSLYNLVKSKTRILEETLRLHRFYNSCQEFESWMEDKENILNTFSTDGDNLGVVQAKYENFLTELVSGRGQLDDIIKMAEEMVRSRHSKQKEIQARQRSVSKRWDRIQQLKDEKGHELLSTADVQSFLHSCEEAKAQLQSQLSQLDDVNIDCSSFTLLNEEKNQTQALRDIQNLEAKIAYLKSVAKMKQDCSPAESAAIMEEVRGLEALLKQVKRQAASRQRHLEDARRLQSFQLQAKELQRWAGSVQERLLQEESAGDVASAVALLEQHQELRVEMEAQRSRLKEMEKLGKSLQQGSTGGVDIQQTVDELGAVWSELDGLWANKKQRLEQGVELQRLNQEGDRIEAALSGHEARLRVQDVGDSVDGVHSLLGRQEELEGLLKALDQRVEKFSERSKELIDQQHYAAKHIKERSISIQKANKRLKESSRQRRSLLLASKKYQEFQRDADELLLWMEEKFKVAEDESYRDPTNILRKLKRHEAAEKEMQANQVWLDRLVQLGQEMVAEEHHNSQSISRKSSLLSSRWRRLQDKMADRGDKLRQAGQQEQLMELLQDAKLKIEAIQWMLNNATKGHDLRSSRQLLKEHQQLEQEAKELAEKINSIVSRAQHLASNHFDSHRILQETDTYLTLFKSLQKPLDQRRAQLEASVKLFEFYHDVDLELSWISERVPASVSTGYDKSLAGATSLMQKHKELQAEVNGHRKRLNHVLDKGQRRAKSSKSDAEELLKRCSHLRAEWEELEEACSRRAAHLSKAITREQLLLDCSELESRLTEMLSLVNTDDYGKDHLATQSLITKHQVLEGQLEVLEVEVEELGDQVDQALQNWRLEELSRPYSRVSSLHQQLQHQAALRGQKLNEVLHLHEFRREASELEDWMIQQRQTAESQDLGNDYQHVQLLRGKFEGFLKQLEVGEDRLQSCSDSAARLIRDKHPQSSAVKDTLQQLRSSWEDLKVVAKERQDQLQTAEECHRFYRDLSDALTLIQERHKSIPDNVAKDFQGVMSQLRKHEALLHELATTEEQLQEQLDAVELVMDLCTPQLKLRLQEVQQEVVERWEELRLHTERREEELKLTCQRYMFFNTAQDFLLWCAQLIGAMAAEESISDVATADLQLAQHQQLWAEIEARQKTYQQARDMGEELQNKNRSNRREVLEKLEALQAERDKLEDQWKKKQSWLETVHLEQIFYRDVNSMDKTSNSQEILLQSSTLGNTVDETEGLIKRHEAFEKLLGLQEDKLSSLKELANRLKKQLNHEKSGRVKTRLKALLQRRDRIRELSVKRREELELSRLLCIFNRDVAQAEEWVSERMQKMAEDGKADLSNLQTKMKLLQKHQVFEAEILAHSEIISSVLQAGTELVSLHRPRSKEVKKSAAMLELHWEELKKAVAIRGKALEDNRDFLEFLQKVEEVESWIRNKEVMVNVGDVGKDYEHGVQLLKKLSEFRGSKDGDVTVDDAHITAINRLAGRLEKRQSAEELQTVRQRRQQLNDRWSKFHGDLSSYKKKLEGALVVHGLVRELEEVRDRANEKMLLVQDQDCGSDVDGVENLIKRHEETEREAGVIQERAKSLEKDVSDHLKARSVLSDKLKSKQKEVQKTLKTLDTEVKHRKEKLQEAHQLQLFKANQRLLLEWSLKQSSEMAEKGLPKTRAEAERLIVEHQDWKTEIDARAERIDSVQDFGQGLIRSSHDSKAEIQKALKQLEDAKAGLDQAWLNRNTTLEQARTLQVFLASVEQCDGWLSNNEAFLSNQDLGSSVTEVETLQRKQLQFEEALEAQWEQLDRVDKLGQSMIQQKHYDADNIRAKSRALTTRWSQLQQQSRSRHKALDRSLQLQQFLSSSYQVCVWLNERNAVALDESWREPTNLQAKLLKHQSFEAEILANRYRLDALTKEGEKLLSESRSAEMKVQPRLRELTDSWDALIKNCKEKKTRLQEAYQALQFQRSLDDMEQCVASVERELTNEDCGSDLPSVNRLLKALLGLEEEVDGHRDRIQGLVETANNFHSQGNFLAEEIQTRVAHTISRYNGLAEPMQNRRETLEAWQVLFQFYRDLEEEVAWLSDRLPSITARDWGSSLSSSQQLLHKHQAMTQEISGRAPLVQAVQEAGHSLVRGRHFASHDIRERLEELKSLHEKLLVEAEKKGKLLQEALSIHTFLTELSELQIWLEEQRVGLESRDCGRSEEATEALLRRLDSVDVELENQRRTVEKLQESGASLQHLRHPDSRLVSESLPSVLEKFETLLKLSASRRAALEDQLRLYVYEREAKELQTWLTSRRTVTESEDCGQDLEDLEVLQKKLEVLMAEVSGLGRSRLTSVQQLGRGLQQDGQARRRDDALSRLWDELDGSIRTREQNLQAAREVHQFNHDVDELKGWMAEKEAVLDSEDQGHDLQAIQTLLRQHEALETDLVLISEEVTRSSDAGRTLSRRQPRVRTSVAQRLEELQNSWTSIQDKASQRRARLGQAGDVQRYFSQCSELMAWLKEMLSLVKVEVQSLEGSDLEQLIKKHDEYRVQIDRQLSKSQAVKDEGRRLVEDGNFMSQEVEDRIGDLEDLELQLEKVWEESRLLYEEELEICLLQKELDQAERWLSSYEGTLTAEDYGDSVSDVMELLKRQEDLEAMIQTQSERFIALQKKKTQREKRLGLRGHEEKDLQYRRPPARVSSLRRKPSDPKTPRISRDIVRRLSIGRPTDRTLRLKTDVVSPPQSSSVRPSASSPPDSPSSSPTVVSWRNRTRSSSSPEPPQSSPLSPKTSSSPVEPRPRSKPPQSPPPQSPPPSPKSSSSSSSSPKVFHPRSKPPQSSPLSPTTSSSPVEPRPRSKPPQSPPLSPKTSSSPIEPHPRSKPPQSPPASPKSSSSSSSSPTELRPRSKPPQSPPSSPKPPSSAESFSPPEPRPRSKPPQSPPSSPKPPPSPQPSSSPAELRPRSKPPLAPKPRFSSTDRTVGRHSESSVHPKKPATPPPDSPPPVRRFVAPTEPPPPPPVAGRRPESLTPEQCDVPDSAAPPAAQQATHPPITEEDAESHDLTPPSPPQRQKTPDLPEKPPTPEVTPRQPIRMEGKLEIKLKQAGNKGLEHWEEVWAVLEGQTLSLFKDTAAAAERTSRWPPINMVGAVCRENKYYRRKENTFKLALEDGSQYMFAASSRDLQLLWVKKLQNQPDSSSSDSDDSGRASSVNLSLEKLADAPEGSSSGRPADRRAESLERQSSTEGPPPPKPPHTYYNSHSYPEGGEAPGSDTESLSSSPQQPPAAPAPTPDPPTVTPQPAEDSGKDKPKMSVFRKFFTKK</sequence>
<keyword evidence="8" id="KW-0175">Coiled coil</keyword>
<feature type="coiled-coil region" evidence="8">
    <location>
        <begin position="2466"/>
        <end position="2554"/>
    </location>
</feature>
<dbReference type="SUPFAM" id="SSF46966">
    <property type="entry name" value="Spectrin repeat"/>
    <property type="match status" value="24"/>
</dbReference>
<keyword evidence="7" id="KW-0206">Cytoskeleton</keyword>